<proteinExistence type="predicted"/>
<dbReference type="AlphaFoldDB" id="A0A371CP38"/>
<feature type="compositionally biased region" description="Low complexity" evidence="1">
    <location>
        <begin position="406"/>
        <end position="421"/>
    </location>
</feature>
<feature type="compositionally biased region" description="Low complexity" evidence="1">
    <location>
        <begin position="441"/>
        <end position="450"/>
    </location>
</feature>
<evidence type="ECO:0000313" key="3">
    <source>
        <dbReference type="Proteomes" id="UP000256964"/>
    </source>
</evidence>
<reference evidence="2 3" key="1">
    <citation type="journal article" date="2018" name="Biotechnol. Biofuels">
        <title>Integrative visual omics of the white-rot fungus Polyporus brumalis exposes the biotechnological potential of its oxidative enzymes for delignifying raw plant biomass.</title>
        <authorList>
            <person name="Miyauchi S."/>
            <person name="Rancon A."/>
            <person name="Drula E."/>
            <person name="Hage H."/>
            <person name="Chaduli D."/>
            <person name="Favel A."/>
            <person name="Grisel S."/>
            <person name="Henrissat B."/>
            <person name="Herpoel-Gimbert I."/>
            <person name="Ruiz-Duenas F.J."/>
            <person name="Chevret D."/>
            <person name="Hainaut M."/>
            <person name="Lin J."/>
            <person name="Wang M."/>
            <person name="Pangilinan J."/>
            <person name="Lipzen A."/>
            <person name="Lesage-Meessen L."/>
            <person name="Navarro D."/>
            <person name="Riley R."/>
            <person name="Grigoriev I.V."/>
            <person name="Zhou S."/>
            <person name="Raouche S."/>
            <person name="Rosso M.N."/>
        </authorList>
    </citation>
    <scope>NUCLEOTIDE SEQUENCE [LARGE SCALE GENOMIC DNA]</scope>
    <source>
        <strain evidence="2 3">BRFM 1820</strain>
    </source>
</reference>
<feature type="compositionally biased region" description="Basic and acidic residues" evidence="1">
    <location>
        <begin position="460"/>
        <end position="471"/>
    </location>
</feature>
<organism evidence="2 3">
    <name type="scientific">Lentinus brumalis</name>
    <dbReference type="NCBI Taxonomy" id="2498619"/>
    <lineage>
        <taxon>Eukaryota</taxon>
        <taxon>Fungi</taxon>
        <taxon>Dikarya</taxon>
        <taxon>Basidiomycota</taxon>
        <taxon>Agaricomycotina</taxon>
        <taxon>Agaricomycetes</taxon>
        <taxon>Polyporales</taxon>
        <taxon>Polyporaceae</taxon>
        <taxon>Lentinus</taxon>
    </lineage>
</organism>
<feature type="region of interest" description="Disordered" evidence="1">
    <location>
        <begin position="124"/>
        <end position="172"/>
    </location>
</feature>
<keyword evidence="3" id="KW-1185">Reference proteome</keyword>
<protein>
    <submittedName>
        <fullName evidence="2">Uncharacterized protein</fullName>
    </submittedName>
</protein>
<dbReference type="STRING" id="139420.A0A371CP38"/>
<feature type="compositionally biased region" description="Low complexity" evidence="1">
    <location>
        <begin position="234"/>
        <end position="247"/>
    </location>
</feature>
<evidence type="ECO:0000313" key="2">
    <source>
        <dbReference type="EMBL" id="RDX42036.1"/>
    </source>
</evidence>
<feature type="region of interest" description="Disordered" evidence="1">
    <location>
        <begin position="356"/>
        <end position="497"/>
    </location>
</feature>
<feature type="compositionally biased region" description="Basic and acidic residues" evidence="1">
    <location>
        <begin position="145"/>
        <end position="160"/>
    </location>
</feature>
<dbReference type="EMBL" id="KZ857495">
    <property type="protein sequence ID" value="RDX42036.1"/>
    <property type="molecule type" value="Genomic_DNA"/>
</dbReference>
<gene>
    <name evidence="2" type="ORF">OH76DRAFT_1561223</name>
</gene>
<feature type="region of interest" description="Disordered" evidence="1">
    <location>
        <begin position="184"/>
        <end position="252"/>
    </location>
</feature>
<evidence type="ECO:0000256" key="1">
    <source>
        <dbReference type="SAM" id="MobiDB-lite"/>
    </source>
</evidence>
<feature type="region of interest" description="Disordered" evidence="1">
    <location>
        <begin position="1"/>
        <end position="97"/>
    </location>
</feature>
<sequence>MAQDYYMDSDGEPSSSQPPSSPQCVVRYMGPPPPTQIRTLMEKARRKGNLGPGPSFTDTLSSAPRPRRPHDRSHPAYASGTGTAPEEVSPSYNDARRDMSTLITHAVHDTLRHADLKAAKLVQGASAPTVSKPLPGGVSKHTRKKDTLVRRERTTEDVRPAPKVPHAKSRLRTCATDPDISAHAAVPAHQDGHTVAGPSRPPRKRTFLKSRVTEPNYGSPSSTPTPPAKPRDPSSSLSSSLSRSSSSPAYPLWMHPSRLMRRDSADGPVQYLDTPSFLHDSYDVAMLDDDPTVEHEPHPEVHSPELIPVPYISPPPLPSPMLPPPVPVPLPVAARRPDPSPPTSFAAPSLALIPPSLSRPFVPPSQVPSGSQLSERPRTSQRPKVLGMRPMYPQNSKFQSKPKPFKVPFAKKPAGSSSSGATQAGRTRSLSPVVPDPPYVAARLALQAAPEPEPELEPEMTARRPEPARMDSDEDDDEGPKDANSSADMWAALDAIE</sequence>
<accession>A0A371CP38</accession>
<dbReference type="Proteomes" id="UP000256964">
    <property type="component" value="Unassembled WGS sequence"/>
</dbReference>
<name>A0A371CP38_9APHY</name>
<dbReference type="OrthoDB" id="2756827at2759"/>